<dbReference type="SUPFAM" id="SSF47336">
    <property type="entry name" value="ACP-like"/>
    <property type="match status" value="1"/>
</dbReference>
<comment type="caution">
    <text evidence="5">The sequence shown here is derived from an EMBL/GenBank/DDBJ whole genome shotgun (WGS) entry which is preliminary data.</text>
</comment>
<dbReference type="InterPro" id="IPR009081">
    <property type="entry name" value="PP-bd_ACP"/>
</dbReference>
<proteinExistence type="predicted"/>
<evidence type="ECO:0000313" key="5">
    <source>
        <dbReference type="EMBL" id="KOG88940.1"/>
    </source>
</evidence>
<dbReference type="Gene3D" id="3.30.300.30">
    <property type="match status" value="1"/>
</dbReference>
<dbReference type="PANTHER" id="PTHR45527:SF1">
    <property type="entry name" value="FATTY ACID SYNTHASE"/>
    <property type="match status" value="1"/>
</dbReference>
<feature type="region of interest" description="Disordered" evidence="3">
    <location>
        <begin position="323"/>
        <end position="397"/>
    </location>
</feature>
<dbReference type="Gene3D" id="1.10.1200.10">
    <property type="entry name" value="ACP-like"/>
    <property type="match status" value="1"/>
</dbReference>
<dbReference type="PROSITE" id="PS50075">
    <property type="entry name" value="CARRIER"/>
    <property type="match status" value="1"/>
</dbReference>
<dbReference type="InterPro" id="IPR036736">
    <property type="entry name" value="ACP-like_sf"/>
</dbReference>
<dbReference type="InterPro" id="IPR025110">
    <property type="entry name" value="AMP-bd_C"/>
</dbReference>
<feature type="compositionally biased region" description="Basic and acidic residues" evidence="3">
    <location>
        <begin position="356"/>
        <end position="370"/>
    </location>
</feature>
<feature type="compositionally biased region" description="Basic and acidic residues" evidence="3">
    <location>
        <begin position="379"/>
        <end position="397"/>
    </location>
</feature>
<dbReference type="InterPro" id="IPR045851">
    <property type="entry name" value="AMP-bd_C_sf"/>
</dbReference>
<dbReference type="Proteomes" id="UP000037020">
    <property type="component" value="Unassembled WGS sequence"/>
</dbReference>
<dbReference type="InterPro" id="IPR042099">
    <property type="entry name" value="ANL_N_sf"/>
</dbReference>
<gene>
    <name evidence="5" type="ORF">ADK38_16985</name>
</gene>
<feature type="compositionally biased region" description="Low complexity" evidence="3">
    <location>
        <begin position="327"/>
        <end position="337"/>
    </location>
</feature>
<evidence type="ECO:0000256" key="1">
    <source>
        <dbReference type="ARBA" id="ARBA00022450"/>
    </source>
</evidence>
<dbReference type="SUPFAM" id="SSF56801">
    <property type="entry name" value="Acetyl-CoA synthetase-like"/>
    <property type="match status" value="1"/>
</dbReference>
<keyword evidence="6" id="KW-1185">Reference proteome</keyword>
<name>A0ABR5J6B2_9ACTN</name>
<dbReference type="SMART" id="SM00823">
    <property type="entry name" value="PKS_PP"/>
    <property type="match status" value="1"/>
</dbReference>
<dbReference type="PANTHER" id="PTHR45527">
    <property type="entry name" value="NONRIBOSOMAL PEPTIDE SYNTHETASE"/>
    <property type="match status" value="1"/>
</dbReference>
<dbReference type="Gene3D" id="3.40.50.12780">
    <property type="entry name" value="N-terminal domain of ligase-like"/>
    <property type="match status" value="1"/>
</dbReference>
<dbReference type="Pfam" id="PF13193">
    <property type="entry name" value="AMP-binding_C"/>
    <property type="match status" value="1"/>
</dbReference>
<dbReference type="EMBL" id="LGUT01001435">
    <property type="protein sequence ID" value="KOG88940.1"/>
    <property type="molecule type" value="Genomic_DNA"/>
</dbReference>
<keyword evidence="1" id="KW-0596">Phosphopantetheine</keyword>
<sequence length="397" mass="42252">MHAGGDRLHGTGGHALPFRLVNNYGPTENTVIAASGTVTAAGEARGVLPGIGRPITGTEAYVFDAELRPVPVGVPGELYLGGAGLARGYLGRAALTADRFVPHPYAATPGARLYRTGDLVRWRNDGSLDFLGRDDHQVKIRGVRVELGEIENVLRAHPAVREAAVLTTAPDDGPAGTELIAYLVPADGSSALELAELHDHMTRRLPRHMHPRRCLALPSLPLTPNGKVDRTALPEDAREIAAPAAARRRAEAPLERRISAVWAAALGHDSFGIEDNFFDVGGHSLLLASVRDRLAEELGGPVRIADLYAHPTIAALARRLAGAETSAPAPARTGGADRAADRRRGAARLTAMRARASGDARTSRTDRTAETSRASRTPRTTEDPRASRTSHGRAERQ</sequence>
<dbReference type="Pfam" id="PF00550">
    <property type="entry name" value="PP-binding"/>
    <property type="match status" value="1"/>
</dbReference>
<protein>
    <recommendedName>
        <fullName evidence="4">Carrier domain-containing protein</fullName>
    </recommendedName>
</protein>
<evidence type="ECO:0000313" key="6">
    <source>
        <dbReference type="Proteomes" id="UP000037020"/>
    </source>
</evidence>
<evidence type="ECO:0000256" key="2">
    <source>
        <dbReference type="ARBA" id="ARBA00022553"/>
    </source>
</evidence>
<dbReference type="InterPro" id="IPR000873">
    <property type="entry name" value="AMP-dep_synth/lig_dom"/>
</dbReference>
<feature type="domain" description="Carrier" evidence="4">
    <location>
        <begin position="249"/>
        <end position="324"/>
    </location>
</feature>
<reference evidence="5 6" key="1">
    <citation type="submission" date="2015-07" db="EMBL/GenBank/DDBJ databases">
        <authorList>
            <person name="Ju K.-S."/>
            <person name="Doroghazi J.R."/>
            <person name="Metcalf W.W."/>
        </authorList>
    </citation>
    <scope>NUCLEOTIDE SEQUENCE [LARGE SCALE GENOMIC DNA]</scope>
    <source>
        <strain evidence="5 6">NRRL B-3589</strain>
    </source>
</reference>
<dbReference type="Pfam" id="PF00501">
    <property type="entry name" value="AMP-binding"/>
    <property type="match status" value="1"/>
</dbReference>
<accession>A0ABR5J6B2</accession>
<dbReference type="InterPro" id="IPR020806">
    <property type="entry name" value="PKS_PP-bd"/>
</dbReference>
<evidence type="ECO:0000256" key="3">
    <source>
        <dbReference type="SAM" id="MobiDB-lite"/>
    </source>
</evidence>
<organism evidence="5 6">
    <name type="scientific">Streptomyces varsoviensis</name>
    <dbReference type="NCBI Taxonomy" id="67373"/>
    <lineage>
        <taxon>Bacteria</taxon>
        <taxon>Bacillati</taxon>
        <taxon>Actinomycetota</taxon>
        <taxon>Actinomycetes</taxon>
        <taxon>Kitasatosporales</taxon>
        <taxon>Streptomycetaceae</taxon>
        <taxon>Streptomyces</taxon>
    </lineage>
</organism>
<keyword evidence="2" id="KW-0597">Phosphoprotein</keyword>
<evidence type="ECO:0000259" key="4">
    <source>
        <dbReference type="PROSITE" id="PS50075"/>
    </source>
</evidence>